<accession>A0A0L8GLF7</accession>
<sequence length="60" mass="6642">MLGAINLIVLRSEFKYTRADSSFISLLPKTTSLDLVEPHFLVTASVQLGLKQVCFISCLL</sequence>
<reference evidence="1" key="1">
    <citation type="submission" date="2015-07" db="EMBL/GenBank/DDBJ databases">
        <title>MeaNS - Measles Nucleotide Surveillance Program.</title>
        <authorList>
            <person name="Tran T."/>
            <person name="Druce J."/>
        </authorList>
    </citation>
    <scope>NUCLEOTIDE SEQUENCE</scope>
    <source>
        <strain evidence="1">UCB-OBI-ISO-001</strain>
        <tissue evidence="1">Gonad</tissue>
    </source>
</reference>
<organism evidence="1">
    <name type="scientific">Octopus bimaculoides</name>
    <name type="common">California two-spotted octopus</name>
    <dbReference type="NCBI Taxonomy" id="37653"/>
    <lineage>
        <taxon>Eukaryota</taxon>
        <taxon>Metazoa</taxon>
        <taxon>Spiralia</taxon>
        <taxon>Lophotrochozoa</taxon>
        <taxon>Mollusca</taxon>
        <taxon>Cephalopoda</taxon>
        <taxon>Coleoidea</taxon>
        <taxon>Octopodiformes</taxon>
        <taxon>Octopoda</taxon>
        <taxon>Incirrata</taxon>
        <taxon>Octopodidae</taxon>
        <taxon>Octopus</taxon>
    </lineage>
</organism>
<gene>
    <name evidence="1" type="ORF">OCBIM_22031635mg</name>
</gene>
<name>A0A0L8GLF7_OCTBM</name>
<proteinExistence type="predicted"/>
<evidence type="ECO:0000313" key="1">
    <source>
        <dbReference type="EMBL" id="KOF77812.1"/>
    </source>
</evidence>
<protein>
    <submittedName>
        <fullName evidence="1">Uncharacterized protein</fullName>
    </submittedName>
</protein>
<dbReference type="EMBL" id="KQ421305">
    <property type="protein sequence ID" value="KOF77812.1"/>
    <property type="molecule type" value="Genomic_DNA"/>
</dbReference>
<dbReference type="AlphaFoldDB" id="A0A0L8GLF7"/>